<keyword evidence="3" id="KW-1185">Reference proteome</keyword>
<dbReference type="SUPFAM" id="SSF48371">
    <property type="entry name" value="ARM repeat"/>
    <property type="match status" value="1"/>
</dbReference>
<evidence type="ECO:0000313" key="3">
    <source>
        <dbReference type="Proteomes" id="UP000654075"/>
    </source>
</evidence>
<dbReference type="InterPro" id="IPR003307">
    <property type="entry name" value="W2_domain"/>
</dbReference>
<dbReference type="InterPro" id="IPR016024">
    <property type="entry name" value="ARM-type_fold"/>
</dbReference>
<dbReference type="AlphaFoldDB" id="A0A813FWE4"/>
<comment type="caution">
    <text evidence="2">The sequence shown here is derived from an EMBL/GenBank/DDBJ whole genome shotgun (WGS) entry which is preliminary data.</text>
</comment>
<feature type="domain" description="W2" evidence="1">
    <location>
        <begin position="3"/>
        <end position="181"/>
    </location>
</feature>
<protein>
    <recommendedName>
        <fullName evidence="1">W2 domain-containing protein</fullName>
    </recommendedName>
</protein>
<sequence length="181" mass="20609">MADEDDEESEVEDDERIMKLVTYSSRHTPEELAGYLKELGGEDTVIYGDLYAGRGLFGKAFLLLRGAACLNEDEPTAPQIEEHRKLFVAAIGQEGPEAQAALLVILELYCVKERRGCLDEFGKVLKVLWERDIVAEELIEAWWLNERALQEFSPKFFSQDDAETIRKSSNKFIEWMQAGES</sequence>
<dbReference type="OrthoDB" id="10250831at2759"/>
<dbReference type="EMBL" id="CAJNNV010026496">
    <property type="protein sequence ID" value="CAE8618350.1"/>
    <property type="molecule type" value="Genomic_DNA"/>
</dbReference>
<evidence type="ECO:0000313" key="2">
    <source>
        <dbReference type="EMBL" id="CAE8618350.1"/>
    </source>
</evidence>
<proteinExistence type="predicted"/>
<dbReference type="Proteomes" id="UP000654075">
    <property type="component" value="Unassembled WGS sequence"/>
</dbReference>
<name>A0A813FWE4_POLGL</name>
<evidence type="ECO:0000259" key="1">
    <source>
        <dbReference type="PROSITE" id="PS51363"/>
    </source>
</evidence>
<dbReference type="SMART" id="SM00515">
    <property type="entry name" value="eIF5C"/>
    <property type="match status" value="1"/>
</dbReference>
<dbReference type="Gene3D" id="1.25.40.180">
    <property type="match status" value="1"/>
</dbReference>
<dbReference type="Pfam" id="PF02020">
    <property type="entry name" value="W2"/>
    <property type="match status" value="1"/>
</dbReference>
<accession>A0A813FWE4</accession>
<reference evidence="2" key="1">
    <citation type="submission" date="2021-02" db="EMBL/GenBank/DDBJ databases">
        <authorList>
            <person name="Dougan E. K."/>
            <person name="Rhodes N."/>
            <person name="Thang M."/>
            <person name="Chan C."/>
        </authorList>
    </citation>
    <scope>NUCLEOTIDE SEQUENCE</scope>
</reference>
<dbReference type="PROSITE" id="PS51363">
    <property type="entry name" value="W2"/>
    <property type="match status" value="1"/>
</dbReference>
<organism evidence="2 3">
    <name type="scientific">Polarella glacialis</name>
    <name type="common">Dinoflagellate</name>
    <dbReference type="NCBI Taxonomy" id="89957"/>
    <lineage>
        <taxon>Eukaryota</taxon>
        <taxon>Sar</taxon>
        <taxon>Alveolata</taxon>
        <taxon>Dinophyceae</taxon>
        <taxon>Suessiales</taxon>
        <taxon>Suessiaceae</taxon>
        <taxon>Polarella</taxon>
    </lineage>
</organism>
<gene>
    <name evidence="2" type="ORF">PGLA1383_LOCUS35979</name>
</gene>